<accession>A0ABR2MPG2</accession>
<evidence type="ECO:0000313" key="2">
    <source>
        <dbReference type="Proteomes" id="UP001412067"/>
    </source>
</evidence>
<reference evidence="1 2" key="1">
    <citation type="journal article" date="2022" name="Nat. Plants">
        <title>Genomes of leafy and leafless Platanthera orchids illuminate the evolution of mycoheterotrophy.</title>
        <authorList>
            <person name="Li M.H."/>
            <person name="Liu K.W."/>
            <person name="Li Z."/>
            <person name="Lu H.C."/>
            <person name="Ye Q.L."/>
            <person name="Zhang D."/>
            <person name="Wang J.Y."/>
            <person name="Li Y.F."/>
            <person name="Zhong Z.M."/>
            <person name="Liu X."/>
            <person name="Yu X."/>
            <person name="Liu D.K."/>
            <person name="Tu X.D."/>
            <person name="Liu B."/>
            <person name="Hao Y."/>
            <person name="Liao X.Y."/>
            <person name="Jiang Y.T."/>
            <person name="Sun W.H."/>
            <person name="Chen J."/>
            <person name="Chen Y.Q."/>
            <person name="Ai Y."/>
            <person name="Zhai J.W."/>
            <person name="Wu S.S."/>
            <person name="Zhou Z."/>
            <person name="Hsiao Y.Y."/>
            <person name="Wu W.L."/>
            <person name="Chen Y.Y."/>
            <person name="Lin Y.F."/>
            <person name="Hsu J.L."/>
            <person name="Li C.Y."/>
            <person name="Wang Z.W."/>
            <person name="Zhao X."/>
            <person name="Zhong W.Y."/>
            <person name="Ma X.K."/>
            <person name="Ma L."/>
            <person name="Huang J."/>
            <person name="Chen G.Z."/>
            <person name="Huang M.Z."/>
            <person name="Huang L."/>
            <person name="Peng D.H."/>
            <person name="Luo Y.B."/>
            <person name="Zou S.Q."/>
            <person name="Chen S.P."/>
            <person name="Lan S."/>
            <person name="Tsai W.C."/>
            <person name="Van de Peer Y."/>
            <person name="Liu Z.J."/>
        </authorList>
    </citation>
    <scope>NUCLEOTIDE SEQUENCE [LARGE SCALE GENOMIC DNA]</scope>
    <source>
        <strain evidence="1">Lor288</strain>
    </source>
</reference>
<protein>
    <submittedName>
        <fullName evidence="1">Vacuolar cation/proton exchanger 1a</fullName>
    </submittedName>
</protein>
<evidence type="ECO:0000313" key="1">
    <source>
        <dbReference type="EMBL" id="KAK8965782.1"/>
    </source>
</evidence>
<dbReference type="EMBL" id="JBBWWR010000005">
    <property type="protein sequence ID" value="KAK8965782.1"/>
    <property type="molecule type" value="Genomic_DNA"/>
</dbReference>
<organism evidence="1 2">
    <name type="scientific">Platanthera guangdongensis</name>
    <dbReference type="NCBI Taxonomy" id="2320717"/>
    <lineage>
        <taxon>Eukaryota</taxon>
        <taxon>Viridiplantae</taxon>
        <taxon>Streptophyta</taxon>
        <taxon>Embryophyta</taxon>
        <taxon>Tracheophyta</taxon>
        <taxon>Spermatophyta</taxon>
        <taxon>Magnoliopsida</taxon>
        <taxon>Liliopsida</taxon>
        <taxon>Asparagales</taxon>
        <taxon>Orchidaceae</taxon>
        <taxon>Orchidoideae</taxon>
        <taxon>Orchideae</taxon>
        <taxon>Orchidinae</taxon>
        <taxon>Platanthera</taxon>
    </lineage>
</organism>
<gene>
    <name evidence="1" type="primary">CAX1a</name>
    <name evidence="1" type="ORF">KSP40_PGU011615</name>
</gene>
<name>A0ABR2MPG2_9ASPA</name>
<keyword evidence="2" id="KW-1185">Reference proteome</keyword>
<dbReference type="Proteomes" id="UP001412067">
    <property type="component" value="Unassembled WGS sequence"/>
</dbReference>
<comment type="caution">
    <text evidence="1">The sequence shown here is derived from an EMBL/GenBank/DDBJ whole genome shotgun (WGS) entry which is preliminary data.</text>
</comment>
<proteinExistence type="predicted"/>
<sequence length="541" mass="60661">MCKNPVLGIRRRNSDRFRRRFGAIGLLALTGKKLGQCNRTVVVDGEEDFARRRRRGRRCRRYQPRPGKNPIVASGKRGLALDIRIPDIPGKLKTGRTSAGGCRPRTPAVVSIRYVGGINTSIPLSSRIAKDQKCCSATIITIPQECNNVKESLNDKVKRNKGCPSMLIDEFVEVHGVSHESGNLHVPHSKEKRDPTQDEIFIETQKGNKRKELYLETNNAIHIITNNEETNAGAFQAVFGEEHSGSMRCFGKGVSKTSLKQKEEIAALIKIHNEEVLELNEKIYNMEYSLNKVKDVLKTMLQQSNPAGIDIESLDDMLGSPPGDANSAQKIVGVSRAHSSTSTHVPNYGEAPLSIFVAWIMGIQMDLDFQLLETDVLVMSILLVAFILQILYNDDDIEVLLLKKERWEPAKVETQTDVVQEKNTPDIIAAKPTTFQLYLASSQMWSWMEARQNISSRIEQHECCGGWNHGEPWPLGHNSLQRAPYKALLLSSAVHNNNPEHNFSLHKKSETCRGRPLHFKGRLVVGGYHISIHYNLRAPLS</sequence>